<dbReference type="AlphaFoldDB" id="A0A9D1EHM3"/>
<name>A0A9D1EHM3_9FIRM</name>
<organism evidence="3 4">
    <name type="scientific">Candidatus Egerieimonas intestinavium</name>
    <dbReference type="NCBI Taxonomy" id="2840777"/>
    <lineage>
        <taxon>Bacteria</taxon>
        <taxon>Bacillati</taxon>
        <taxon>Bacillota</taxon>
        <taxon>Clostridia</taxon>
        <taxon>Lachnospirales</taxon>
        <taxon>Lachnospiraceae</taxon>
        <taxon>Lachnospiraceae incertae sedis</taxon>
        <taxon>Candidatus Egerieimonas</taxon>
    </lineage>
</organism>
<comment type="caution">
    <text evidence="3">The sequence shown here is derived from an EMBL/GenBank/DDBJ whole genome shotgun (WGS) entry which is preliminary data.</text>
</comment>
<dbReference type="Pfam" id="PF11133">
    <property type="entry name" value="Phage_head_fibr"/>
    <property type="match status" value="1"/>
</dbReference>
<reference evidence="3" key="2">
    <citation type="journal article" date="2021" name="PeerJ">
        <title>Extensive microbial diversity within the chicken gut microbiome revealed by metagenomics and culture.</title>
        <authorList>
            <person name="Gilroy R."/>
            <person name="Ravi A."/>
            <person name="Getino M."/>
            <person name="Pursley I."/>
            <person name="Horton D.L."/>
            <person name="Alikhan N.F."/>
            <person name="Baker D."/>
            <person name="Gharbi K."/>
            <person name="Hall N."/>
            <person name="Watson M."/>
            <person name="Adriaenssens E.M."/>
            <person name="Foster-Nyarko E."/>
            <person name="Jarju S."/>
            <person name="Secka A."/>
            <person name="Antonio M."/>
            <person name="Oren A."/>
            <person name="Chaudhuri R.R."/>
            <person name="La Ragione R."/>
            <person name="Hildebrand F."/>
            <person name="Pallen M.J."/>
        </authorList>
    </citation>
    <scope>NUCLEOTIDE SEQUENCE</scope>
    <source>
        <strain evidence="3">ChiSxjej1B13-7041</strain>
    </source>
</reference>
<dbReference type="EMBL" id="DVHU01000018">
    <property type="protein sequence ID" value="HIR92193.1"/>
    <property type="molecule type" value="Genomic_DNA"/>
</dbReference>
<protein>
    <submittedName>
        <fullName evidence="3">Uncharacterized protein</fullName>
    </submittedName>
</protein>
<keyword evidence="2" id="KW-0945">Host-virus interaction</keyword>
<proteinExistence type="predicted"/>
<dbReference type="Proteomes" id="UP000886841">
    <property type="component" value="Unassembled WGS sequence"/>
</dbReference>
<evidence type="ECO:0000313" key="3">
    <source>
        <dbReference type="EMBL" id="HIR92193.1"/>
    </source>
</evidence>
<sequence>MKFLDPDGVSYLWNAVKSRLAKKSDTGHTHSDSTITSLDASKLTGTIDLARLPQGSLERLVKVTDQSARFKLTSREVQLGDTVQQLDTGTMYIVVDEAQLSSEKGYTPYTAASATAVPWSGVTGKPETYPPASHSHSDYALTSHTHNYAGSSSAGGAANSAVKATQDSAGQQIDATYIKGLSVNGKVITYTKGDGNTGTITTQDTNTTYSAATQTAAGLMSAADKKKLDGIASGAGAGVTGVKGSAESAYRTGQVNLTAANVGAAAASHTHSDYAAASHTHSNYAASSHTHNYAGSSSAGGAANSAVKATQDSAGQQINTTYIKGLSVSGKVITYTKGDGKTGTITTQDTNTTYSAATQSAAGLMSAADKTKLDGVASGANKYTLPTASGSTLGGVKTTSTVTSTSGLTACPIISGVPYYKDTNTTYSLSSFGVTATAAELNKMDGITATTAELNYCDGVTSNIQTQLNGKAASSHSHDYYNSIFIVSSSQPSVQTGKIWLKPV</sequence>
<gene>
    <name evidence="3" type="ORF">IAB98_02070</name>
</gene>
<evidence type="ECO:0000256" key="2">
    <source>
        <dbReference type="ARBA" id="ARBA00022581"/>
    </source>
</evidence>
<accession>A0A9D1EHM3</accession>
<dbReference type="InterPro" id="IPR022741">
    <property type="entry name" value="Phage_B103_Gp8"/>
</dbReference>
<evidence type="ECO:0000313" key="4">
    <source>
        <dbReference type="Proteomes" id="UP000886841"/>
    </source>
</evidence>
<reference evidence="3" key="1">
    <citation type="submission" date="2020-10" db="EMBL/GenBank/DDBJ databases">
        <authorList>
            <person name="Gilroy R."/>
        </authorList>
    </citation>
    <scope>NUCLEOTIDE SEQUENCE</scope>
    <source>
        <strain evidence="3">ChiSxjej1B13-7041</strain>
    </source>
</reference>
<comment type="subcellular location">
    <subcellularLocation>
        <location evidence="1">Virion</location>
    </subcellularLocation>
</comment>
<evidence type="ECO:0000256" key="1">
    <source>
        <dbReference type="ARBA" id="ARBA00004328"/>
    </source>
</evidence>